<dbReference type="EMBL" id="AP025226">
    <property type="protein sequence ID" value="BDB98806.1"/>
    <property type="molecule type" value="Genomic_DNA"/>
</dbReference>
<keyword evidence="2" id="KW-1185">Reference proteome</keyword>
<keyword evidence="1" id="KW-0645">Protease</keyword>
<name>A0AAQ4CSM5_9CREN</name>
<protein>
    <submittedName>
        <fullName evidence="1">Serine protease</fullName>
    </submittedName>
</protein>
<dbReference type="GO" id="GO:0006508">
    <property type="term" value="P:proteolysis"/>
    <property type="evidence" value="ECO:0007669"/>
    <property type="project" value="UniProtKB-KW"/>
</dbReference>
<reference evidence="1 2" key="1">
    <citation type="journal article" date="2022" name="Microbiol. Resour. Announc.">
        <title>Complete Genome Sequence of the Hyperthermophilic and Acidophilic Archaeon Saccharolobus caldissimus Strain HS-3T.</title>
        <authorList>
            <person name="Sakai H.D."/>
            <person name="Kurosawa N."/>
        </authorList>
    </citation>
    <scope>NUCLEOTIDE SEQUENCE [LARGE SCALE GENOMIC DNA]</scope>
    <source>
        <strain evidence="1 2">JCM32116</strain>
    </source>
</reference>
<gene>
    <name evidence="1" type="ORF">SACC_18230</name>
</gene>
<evidence type="ECO:0000313" key="1">
    <source>
        <dbReference type="EMBL" id="BDB98806.1"/>
    </source>
</evidence>
<keyword evidence="1" id="KW-0378">Hydrolase</keyword>
<dbReference type="GO" id="GO:0008233">
    <property type="term" value="F:peptidase activity"/>
    <property type="evidence" value="ECO:0007669"/>
    <property type="project" value="UniProtKB-KW"/>
</dbReference>
<dbReference type="AlphaFoldDB" id="A0AAQ4CSM5"/>
<evidence type="ECO:0000313" key="2">
    <source>
        <dbReference type="Proteomes" id="UP001319921"/>
    </source>
</evidence>
<proteinExistence type="predicted"/>
<organism evidence="1 2">
    <name type="scientific">Saccharolobus caldissimus</name>
    <dbReference type="NCBI Taxonomy" id="1702097"/>
    <lineage>
        <taxon>Archaea</taxon>
        <taxon>Thermoproteota</taxon>
        <taxon>Thermoprotei</taxon>
        <taxon>Sulfolobales</taxon>
        <taxon>Sulfolobaceae</taxon>
        <taxon>Saccharolobus</taxon>
    </lineage>
</organism>
<accession>A0AAQ4CSM5</accession>
<dbReference type="RefSeq" id="WP_229569175.1">
    <property type="nucleotide sequence ID" value="NZ_AP025226.1"/>
</dbReference>
<dbReference type="Proteomes" id="UP001319921">
    <property type="component" value="Chromosome"/>
</dbReference>
<dbReference type="KEGG" id="scas:SACC_18230"/>
<sequence>MKRIYIIFFVIALGLSIITASISLNHNKSIDPSSIYTLQPANLGNTQNYLINPVFPAHTIASQYGFVTEGNGRVFIGGLYESGNGYLAGAKGAAVVASMLAYQPLTEYDYYLYITSPSPINVGGAVKTDSATVLFLASMLNDQSSINKSMYFLGDVGLEGYMYSTGVVYQRVVQLYEGGIYYLVVPYMMALAEGNNFQMAEQFAKQHNITLMTAEDIPQMYEILTNQMLPKPSGYLDLQFNITSGYYSLSKIYSEYLSLANMNGVNQDILSTAEQYWSEAEALASSGNFTAFYIYPNPAISAITLLVNATHNTSILYTQVNEAVNDAYKTMNLWKLETAAEAEYLLQSNNVSLEVLANAWAGLSLSIKVGPTITPYGLYSGLYNMFVSDVYSAEYVNAITGTHIGNITLLTQIYDNPNVLYDYGFLANYYAKLAIALRDYYLNQLNQSSRQLIYQNIDSYMKNLTTILENAAAYYDGPSVVGYILIKAGETTGNLNLLYYSMAFIRFTMNTEQLTWYNAD</sequence>
<dbReference type="GeneID" id="68866552"/>